<dbReference type="PANTHER" id="PTHR30349:SF77">
    <property type="entry name" value="TYROSINE RECOMBINASE XERC"/>
    <property type="match status" value="1"/>
</dbReference>
<sequence>MPELLEDLAASFARDLRASNKAERTITLYLQSVRYFGDWLKERDLPQTLDSLTKSNLTGWLGDLSAKNATSTVLTRFRGMRRFVRWLLAEEEITSNPLANIEPPRPPETPVPVFTDAEIAALIKTASGTDFFGRRNEAIVRVFFDTGVRISELAGMQLDDVDFDHDVIHVIGKGRRGRAVPFGAKTARSLDRYIRARRQHKLAHLDGLWLSQRGAYSTDGIDDLLRTLATKAGIDDVHAHRFRHTFAHRWLSQGGQERDLMRLAGWRSAEMLGRYAASTADQRARDAHKRMGLGDQL</sequence>
<feature type="domain" description="Core-binding (CB)" evidence="11">
    <location>
        <begin position="3"/>
        <end position="88"/>
    </location>
</feature>
<dbReference type="Gene3D" id="1.10.150.130">
    <property type="match status" value="1"/>
</dbReference>
<dbReference type="GO" id="GO:0005737">
    <property type="term" value="C:cytoplasm"/>
    <property type="evidence" value="ECO:0007669"/>
    <property type="project" value="UniProtKB-SubCell"/>
</dbReference>
<keyword evidence="6 9" id="KW-0238">DNA-binding</keyword>
<keyword evidence="13" id="KW-1185">Reference proteome</keyword>
<dbReference type="InterPro" id="IPR010998">
    <property type="entry name" value="Integrase_recombinase_N"/>
</dbReference>
<evidence type="ECO:0000256" key="7">
    <source>
        <dbReference type="ARBA" id="ARBA00023172"/>
    </source>
</evidence>
<dbReference type="InterPro" id="IPR011010">
    <property type="entry name" value="DNA_brk_join_enz"/>
</dbReference>
<keyword evidence="4" id="KW-0159">Chromosome partition</keyword>
<dbReference type="Pfam" id="PF00589">
    <property type="entry name" value="Phage_integrase"/>
    <property type="match status" value="1"/>
</dbReference>
<evidence type="ECO:0000259" key="10">
    <source>
        <dbReference type="PROSITE" id="PS51898"/>
    </source>
</evidence>
<dbReference type="PROSITE" id="PS51898">
    <property type="entry name" value="TYR_RECOMBINASE"/>
    <property type="match status" value="1"/>
</dbReference>
<evidence type="ECO:0000313" key="13">
    <source>
        <dbReference type="Proteomes" id="UP000646523"/>
    </source>
</evidence>
<keyword evidence="2" id="KW-0963">Cytoplasm</keyword>
<dbReference type="GO" id="GO:0007059">
    <property type="term" value="P:chromosome segregation"/>
    <property type="evidence" value="ECO:0007669"/>
    <property type="project" value="UniProtKB-KW"/>
</dbReference>
<keyword evidence="7" id="KW-0233">DNA recombination</keyword>
<dbReference type="GO" id="GO:0006310">
    <property type="term" value="P:DNA recombination"/>
    <property type="evidence" value="ECO:0007669"/>
    <property type="project" value="UniProtKB-KW"/>
</dbReference>
<accession>A0A918DKY3</accession>
<gene>
    <name evidence="12" type="primary">xerC</name>
    <name evidence="12" type="ORF">GCM10012289_34660</name>
</gene>
<dbReference type="SUPFAM" id="SSF56349">
    <property type="entry name" value="DNA breaking-rejoining enzymes"/>
    <property type="match status" value="1"/>
</dbReference>
<evidence type="ECO:0000256" key="2">
    <source>
        <dbReference type="ARBA" id="ARBA00022490"/>
    </source>
</evidence>
<dbReference type="PROSITE" id="PS51900">
    <property type="entry name" value="CB"/>
    <property type="match status" value="1"/>
</dbReference>
<evidence type="ECO:0000256" key="9">
    <source>
        <dbReference type="PROSITE-ProRule" id="PRU01248"/>
    </source>
</evidence>
<proteinExistence type="predicted"/>
<dbReference type="Gene3D" id="1.10.443.10">
    <property type="entry name" value="Intergrase catalytic core"/>
    <property type="match status" value="1"/>
</dbReference>
<dbReference type="GO" id="GO:0015074">
    <property type="term" value="P:DNA integration"/>
    <property type="evidence" value="ECO:0007669"/>
    <property type="project" value="UniProtKB-KW"/>
</dbReference>
<evidence type="ECO:0000259" key="11">
    <source>
        <dbReference type="PROSITE" id="PS51900"/>
    </source>
</evidence>
<comment type="caution">
    <text evidence="12">The sequence shown here is derived from an EMBL/GenBank/DDBJ whole genome shotgun (WGS) entry which is preliminary data.</text>
</comment>
<feature type="domain" description="Tyr recombinase" evidence="10">
    <location>
        <begin position="108"/>
        <end position="289"/>
    </location>
</feature>
<organism evidence="12 13">
    <name type="scientific">Nonomuraea cavernae</name>
    <dbReference type="NCBI Taxonomy" id="2045107"/>
    <lineage>
        <taxon>Bacteria</taxon>
        <taxon>Bacillati</taxon>
        <taxon>Actinomycetota</taxon>
        <taxon>Actinomycetes</taxon>
        <taxon>Streptosporangiales</taxon>
        <taxon>Streptosporangiaceae</taxon>
        <taxon>Nonomuraea</taxon>
    </lineage>
</organism>
<evidence type="ECO:0000256" key="4">
    <source>
        <dbReference type="ARBA" id="ARBA00022829"/>
    </source>
</evidence>
<evidence type="ECO:0000313" key="12">
    <source>
        <dbReference type="EMBL" id="GGO70685.1"/>
    </source>
</evidence>
<dbReference type="Pfam" id="PF13495">
    <property type="entry name" value="Phage_int_SAM_4"/>
    <property type="match status" value="1"/>
</dbReference>
<protein>
    <submittedName>
        <fullName evidence="12">Tyrosine recombinase XerC</fullName>
    </submittedName>
</protein>
<evidence type="ECO:0000256" key="6">
    <source>
        <dbReference type="ARBA" id="ARBA00023125"/>
    </source>
</evidence>
<dbReference type="InterPro" id="IPR002104">
    <property type="entry name" value="Integrase_catalytic"/>
</dbReference>
<keyword evidence="8" id="KW-0131">Cell cycle</keyword>
<reference evidence="12" key="2">
    <citation type="submission" date="2020-09" db="EMBL/GenBank/DDBJ databases">
        <authorList>
            <person name="Sun Q."/>
            <person name="Zhou Y."/>
        </authorList>
    </citation>
    <scope>NUCLEOTIDE SEQUENCE</scope>
    <source>
        <strain evidence="12">CGMCC 4.7368</strain>
    </source>
</reference>
<dbReference type="EMBL" id="BMNH01000009">
    <property type="protein sequence ID" value="GGO70685.1"/>
    <property type="molecule type" value="Genomic_DNA"/>
</dbReference>
<dbReference type="InterPro" id="IPR013762">
    <property type="entry name" value="Integrase-like_cat_sf"/>
</dbReference>
<dbReference type="InterPro" id="IPR004107">
    <property type="entry name" value="Integrase_SAM-like_N"/>
</dbReference>
<comment type="subcellular location">
    <subcellularLocation>
        <location evidence="1">Cytoplasm</location>
    </subcellularLocation>
</comment>
<dbReference type="PANTHER" id="PTHR30349">
    <property type="entry name" value="PHAGE INTEGRASE-RELATED"/>
    <property type="match status" value="1"/>
</dbReference>
<evidence type="ECO:0000256" key="5">
    <source>
        <dbReference type="ARBA" id="ARBA00022908"/>
    </source>
</evidence>
<dbReference type="AlphaFoldDB" id="A0A918DKY3"/>
<dbReference type="RefSeq" id="WP_189125136.1">
    <property type="nucleotide sequence ID" value="NZ_BMNH01000009.1"/>
</dbReference>
<dbReference type="GO" id="GO:0051301">
    <property type="term" value="P:cell division"/>
    <property type="evidence" value="ECO:0007669"/>
    <property type="project" value="UniProtKB-KW"/>
</dbReference>
<dbReference type="InterPro" id="IPR044068">
    <property type="entry name" value="CB"/>
</dbReference>
<dbReference type="GO" id="GO:0003677">
    <property type="term" value="F:DNA binding"/>
    <property type="evidence" value="ECO:0007669"/>
    <property type="project" value="UniProtKB-UniRule"/>
</dbReference>
<evidence type="ECO:0000256" key="1">
    <source>
        <dbReference type="ARBA" id="ARBA00004496"/>
    </source>
</evidence>
<dbReference type="InterPro" id="IPR050090">
    <property type="entry name" value="Tyrosine_recombinase_XerCD"/>
</dbReference>
<dbReference type="Proteomes" id="UP000646523">
    <property type="component" value="Unassembled WGS sequence"/>
</dbReference>
<name>A0A918DKY3_9ACTN</name>
<reference evidence="12" key="1">
    <citation type="journal article" date="2014" name="Int. J. Syst. Evol. Microbiol.">
        <title>Complete genome sequence of Corynebacterium casei LMG S-19264T (=DSM 44701T), isolated from a smear-ripened cheese.</title>
        <authorList>
            <consortium name="US DOE Joint Genome Institute (JGI-PGF)"/>
            <person name="Walter F."/>
            <person name="Albersmeier A."/>
            <person name="Kalinowski J."/>
            <person name="Ruckert C."/>
        </authorList>
    </citation>
    <scope>NUCLEOTIDE SEQUENCE</scope>
    <source>
        <strain evidence="12">CGMCC 4.7368</strain>
    </source>
</reference>
<keyword evidence="3" id="KW-0132">Cell division</keyword>
<evidence type="ECO:0000256" key="3">
    <source>
        <dbReference type="ARBA" id="ARBA00022618"/>
    </source>
</evidence>
<keyword evidence="5" id="KW-0229">DNA integration</keyword>
<evidence type="ECO:0000256" key="8">
    <source>
        <dbReference type="ARBA" id="ARBA00023306"/>
    </source>
</evidence>